<keyword evidence="2" id="KW-1185">Reference proteome</keyword>
<organism evidence="1 2">
    <name type="scientific">Pseudoalteromonas ruthenica</name>
    <dbReference type="NCBI Taxonomy" id="151081"/>
    <lineage>
        <taxon>Bacteria</taxon>
        <taxon>Pseudomonadati</taxon>
        <taxon>Pseudomonadota</taxon>
        <taxon>Gammaproteobacteria</taxon>
        <taxon>Alteromonadales</taxon>
        <taxon>Pseudoalteromonadaceae</taxon>
        <taxon>Pseudoalteromonas</taxon>
    </lineage>
</organism>
<name>A0A0F4PVD2_9GAMM</name>
<evidence type="ECO:0000313" key="1">
    <source>
        <dbReference type="EMBL" id="KJY99392.1"/>
    </source>
</evidence>
<reference evidence="1 2" key="1">
    <citation type="journal article" date="2015" name="BMC Genomics">
        <title>Genome mining reveals unlocked bioactive potential of marine Gram-negative bacteria.</title>
        <authorList>
            <person name="Machado H."/>
            <person name="Sonnenschein E.C."/>
            <person name="Melchiorsen J."/>
            <person name="Gram L."/>
        </authorList>
    </citation>
    <scope>NUCLEOTIDE SEQUENCE [LARGE SCALE GENOMIC DNA]</scope>
    <source>
        <strain evidence="1 2">S3137</strain>
    </source>
</reference>
<dbReference type="EMBL" id="JXXZ01000008">
    <property type="protein sequence ID" value="KJY99392.1"/>
    <property type="molecule type" value="Genomic_DNA"/>
</dbReference>
<comment type="caution">
    <text evidence="1">The sequence shown here is derived from an EMBL/GenBank/DDBJ whole genome shotgun (WGS) entry which is preliminary data.</text>
</comment>
<accession>A0A0F4PVD2</accession>
<sequence length="165" mass="18420">MPAILQFFDDIELPYRFAPVTEESFLPGINIHQGILVIDKKRLAHEGDLLHEAGHLAVTDRHHRATLSGDVKQWGHQGGEEMAAMAWSWAALQAIGLPPSVVFHEHGYRGAAANLITAFSTNPGPGVPLLYSWFMCLAPEQPQGFPVMQQWFRDDAYTHRQLALL</sequence>
<evidence type="ECO:0000313" key="2">
    <source>
        <dbReference type="Proteomes" id="UP000033664"/>
    </source>
</evidence>
<proteinExistence type="predicted"/>
<dbReference type="AlphaFoldDB" id="A0A0F4PVD2"/>
<dbReference type="Proteomes" id="UP000033664">
    <property type="component" value="Unassembled WGS sequence"/>
</dbReference>
<protein>
    <submittedName>
        <fullName evidence="1">Uncharacterized protein</fullName>
    </submittedName>
</protein>
<dbReference type="eggNOG" id="ENOG5032SRI">
    <property type="taxonomic scope" value="Bacteria"/>
</dbReference>
<gene>
    <name evidence="1" type="ORF">TW72_10665</name>
</gene>
<dbReference type="PATRIC" id="fig|151081.8.peg.1973"/>